<dbReference type="AlphaFoldDB" id="A0A7J7VRG1"/>
<evidence type="ECO:0000313" key="2">
    <source>
        <dbReference type="EMBL" id="KAF6327570.1"/>
    </source>
</evidence>
<evidence type="ECO:0000313" key="3">
    <source>
        <dbReference type="Proteomes" id="UP000585614"/>
    </source>
</evidence>
<sequence>MEYKTLSPLDLAENMDIWVHNGQEVRRKDLPKWANCAFTPVDRILQITKTNHYGASEVPGELLRVKPYVFLLHGLGQKYQPPKSLGMFRAFLVGSDCLMWTKTESKRHKTKSLRPLTRGARQLANTSTNQQ</sequence>
<proteinExistence type="predicted"/>
<evidence type="ECO:0000256" key="1">
    <source>
        <dbReference type="SAM" id="MobiDB-lite"/>
    </source>
</evidence>
<feature type="region of interest" description="Disordered" evidence="1">
    <location>
        <begin position="104"/>
        <end position="131"/>
    </location>
</feature>
<name>A0A7J7VRG1_RHIFE</name>
<organism evidence="2 3">
    <name type="scientific">Rhinolophus ferrumequinum</name>
    <name type="common">Greater horseshoe bat</name>
    <dbReference type="NCBI Taxonomy" id="59479"/>
    <lineage>
        <taxon>Eukaryota</taxon>
        <taxon>Metazoa</taxon>
        <taxon>Chordata</taxon>
        <taxon>Craniata</taxon>
        <taxon>Vertebrata</taxon>
        <taxon>Euteleostomi</taxon>
        <taxon>Mammalia</taxon>
        <taxon>Eutheria</taxon>
        <taxon>Laurasiatheria</taxon>
        <taxon>Chiroptera</taxon>
        <taxon>Yinpterochiroptera</taxon>
        <taxon>Rhinolophoidea</taxon>
        <taxon>Rhinolophidae</taxon>
        <taxon>Rhinolophinae</taxon>
        <taxon>Rhinolophus</taxon>
    </lineage>
</organism>
<gene>
    <name evidence="2" type="ORF">mRhiFer1_008285</name>
</gene>
<comment type="caution">
    <text evidence="2">The sequence shown here is derived from an EMBL/GenBank/DDBJ whole genome shotgun (WGS) entry which is preliminary data.</text>
</comment>
<dbReference type="EMBL" id="JACAGC010000012">
    <property type="protein sequence ID" value="KAF6327570.1"/>
    <property type="molecule type" value="Genomic_DNA"/>
</dbReference>
<protein>
    <submittedName>
        <fullName evidence="2">Uncharacterized protein</fullName>
    </submittedName>
</protein>
<reference evidence="2 3" key="1">
    <citation type="journal article" date="2020" name="Nature">
        <title>Six reference-quality genomes reveal evolution of bat adaptations.</title>
        <authorList>
            <person name="Jebb D."/>
            <person name="Huang Z."/>
            <person name="Pippel M."/>
            <person name="Hughes G.M."/>
            <person name="Lavrichenko K."/>
            <person name="Devanna P."/>
            <person name="Winkler S."/>
            <person name="Jermiin L.S."/>
            <person name="Skirmuntt E.C."/>
            <person name="Katzourakis A."/>
            <person name="Burkitt-Gray L."/>
            <person name="Ray D.A."/>
            <person name="Sullivan K.A.M."/>
            <person name="Roscito J.G."/>
            <person name="Kirilenko B.M."/>
            <person name="Davalos L.M."/>
            <person name="Corthals A.P."/>
            <person name="Power M.L."/>
            <person name="Jones G."/>
            <person name="Ransome R.D."/>
            <person name="Dechmann D.K.N."/>
            <person name="Locatelli A.G."/>
            <person name="Puechmaille S.J."/>
            <person name="Fedrigo O."/>
            <person name="Jarvis E.D."/>
            <person name="Hiller M."/>
            <person name="Vernes S.C."/>
            <person name="Myers E.W."/>
            <person name="Teeling E.C."/>
        </authorList>
    </citation>
    <scope>NUCLEOTIDE SEQUENCE [LARGE SCALE GENOMIC DNA]</scope>
    <source>
        <strain evidence="2">MRhiFer1</strain>
        <tissue evidence="2">Lung</tissue>
    </source>
</reference>
<accession>A0A7J7VRG1</accession>
<dbReference type="Proteomes" id="UP000585614">
    <property type="component" value="Unassembled WGS sequence"/>
</dbReference>